<dbReference type="STRING" id="578462.A0A0L0SAF8"/>
<dbReference type="OMA" id="ELMSEYM"/>
<proteinExistence type="predicted"/>
<feature type="region of interest" description="Disordered" evidence="1">
    <location>
        <begin position="1"/>
        <end position="61"/>
    </location>
</feature>
<gene>
    <name evidence="2" type="ORF">AMAG_03677</name>
</gene>
<keyword evidence="3" id="KW-1185">Reference proteome</keyword>
<reference evidence="2 3" key="1">
    <citation type="submission" date="2009-11" db="EMBL/GenBank/DDBJ databases">
        <title>Annotation of Allomyces macrogynus ATCC 38327.</title>
        <authorList>
            <consortium name="The Broad Institute Genome Sequencing Platform"/>
            <person name="Russ C."/>
            <person name="Cuomo C."/>
            <person name="Burger G."/>
            <person name="Gray M.W."/>
            <person name="Holland P.W.H."/>
            <person name="King N."/>
            <person name="Lang F.B.F."/>
            <person name="Roger A.J."/>
            <person name="Ruiz-Trillo I."/>
            <person name="Young S.K."/>
            <person name="Zeng Q."/>
            <person name="Gargeya S."/>
            <person name="Fitzgerald M."/>
            <person name="Haas B."/>
            <person name="Abouelleil A."/>
            <person name="Alvarado L."/>
            <person name="Arachchi H.M."/>
            <person name="Berlin A."/>
            <person name="Chapman S.B."/>
            <person name="Gearin G."/>
            <person name="Goldberg J."/>
            <person name="Griggs A."/>
            <person name="Gujja S."/>
            <person name="Hansen M."/>
            <person name="Heiman D."/>
            <person name="Howarth C."/>
            <person name="Larimer J."/>
            <person name="Lui A."/>
            <person name="MacDonald P.J.P."/>
            <person name="McCowen C."/>
            <person name="Montmayeur A."/>
            <person name="Murphy C."/>
            <person name="Neiman D."/>
            <person name="Pearson M."/>
            <person name="Priest M."/>
            <person name="Roberts A."/>
            <person name="Saif S."/>
            <person name="Shea T."/>
            <person name="Sisk P."/>
            <person name="Stolte C."/>
            <person name="Sykes S."/>
            <person name="Wortman J."/>
            <person name="Nusbaum C."/>
            <person name="Birren B."/>
        </authorList>
    </citation>
    <scope>NUCLEOTIDE SEQUENCE [LARGE SCALE GENOMIC DNA]</scope>
    <source>
        <strain evidence="2 3">ATCC 38327</strain>
    </source>
</reference>
<feature type="compositionally biased region" description="Polar residues" evidence="1">
    <location>
        <begin position="27"/>
        <end position="36"/>
    </location>
</feature>
<dbReference type="OrthoDB" id="71407at2759"/>
<evidence type="ECO:0000313" key="3">
    <source>
        <dbReference type="Proteomes" id="UP000054350"/>
    </source>
</evidence>
<feature type="compositionally biased region" description="Low complexity" evidence="1">
    <location>
        <begin position="140"/>
        <end position="153"/>
    </location>
</feature>
<dbReference type="Proteomes" id="UP000054350">
    <property type="component" value="Unassembled WGS sequence"/>
</dbReference>
<evidence type="ECO:0000313" key="2">
    <source>
        <dbReference type="EMBL" id="KNE59394.1"/>
    </source>
</evidence>
<dbReference type="AlphaFoldDB" id="A0A0L0SAF8"/>
<name>A0A0L0SAF8_ALLM3</name>
<feature type="region of interest" description="Disordered" evidence="1">
    <location>
        <begin position="79"/>
        <end position="195"/>
    </location>
</feature>
<dbReference type="EMBL" id="GG745334">
    <property type="protein sequence ID" value="KNE59394.1"/>
    <property type="molecule type" value="Genomic_DNA"/>
</dbReference>
<feature type="compositionally biased region" description="Low complexity" evidence="1">
    <location>
        <begin position="79"/>
        <end position="88"/>
    </location>
</feature>
<protein>
    <recommendedName>
        <fullName evidence="4">STI1/HOP DP domain-containing protein</fullName>
    </recommendedName>
</protein>
<feature type="compositionally biased region" description="Pro residues" evidence="1">
    <location>
        <begin position="184"/>
        <end position="194"/>
    </location>
</feature>
<dbReference type="eggNOG" id="ENOG502S2RK">
    <property type="taxonomic scope" value="Eukaryota"/>
</dbReference>
<organism evidence="2 3">
    <name type="scientific">Allomyces macrogynus (strain ATCC 38327)</name>
    <name type="common">Allomyces javanicus var. macrogynus</name>
    <dbReference type="NCBI Taxonomy" id="578462"/>
    <lineage>
        <taxon>Eukaryota</taxon>
        <taxon>Fungi</taxon>
        <taxon>Fungi incertae sedis</taxon>
        <taxon>Blastocladiomycota</taxon>
        <taxon>Blastocladiomycetes</taxon>
        <taxon>Blastocladiales</taxon>
        <taxon>Blastocladiaceae</taxon>
        <taxon>Allomyces</taxon>
    </lineage>
</organism>
<reference evidence="3" key="2">
    <citation type="submission" date="2009-11" db="EMBL/GenBank/DDBJ databases">
        <title>The Genome Sequence of Allomyces macrogynus strain ATCC 38327.</title>
        <authorList>
            <consortium name="The Broad Institute Genome Sequencing Platform"/>
            <person name="Russ C."/>
            <person name="Cuomo C."/>
            <person name="Shea T."/>
            <person name="Young S.K."/>
            <person name="Zeng Q."/>
            <person name="Koehrsen M."/>
            <person name="Haas B."/>
            <person name="Borodovsky M."/>
            <person name="Guigo R."/>
            <person name="Alvarado L."/>
            <person name="Berlin A."/>
            <person name="Borenstein D."/>
            <person name="Chen Z."/>
            <person name="Engels R."/>
            <person name="Freedman E."/>
            <person name="Gellesch M."/>
            <person name="Goldberg J."/>
            <person name="Griggs A."/>
            <person name="Gujja S."/>
            <person name="Heiman D."/>
            <person name="Hepburn T."/>
            <person name="Howarth C."/>
            <person name="Jen D."/>
            <person name="Larson L."/>
            <person name="Lewis B."/>
            <person name="Mehta T."/>
            <person name="Park D."/>
            <person name="Pearson M."/>
            <person name="Roberts A."/>
            <person name="Saif S."/>
            <person name="Shenoy N."/>
            <person name="Sisk P."/>
            <person name="Stolte C."/>
            <person name="Sykes S."/>
            <person name="Walk T."/>
            <person name="White J."/>
            <person name="Yandava C."/>
            <person name="Burger G."/>
            <person name="Gray M.W."/>
            <person name="Holland P.W.H."/>
            <person name="King N."/>
            <person name="Lang F.B.F."/>
            <person name="Roger A.J."/>
            <person name="Ruiz-Trillo I."/>
            <person name="Lander E."/>
            <person name="Nusbaum C."/>
        </authorList>
    </citation>
    <scope>NUCLEOTIDE SEQUENCE [LARGE SCALE GENOMIC DNA]</scope>
    <source>
        <strain evidence="3">ATCC 38327</strain>
    </source>
</reference>
<accession>A0A0L0SAF8</accession>
<feature type="compositionally biased region" description="Polar residues" evidence="1">
    <location>
        <begin position="90"/>
        <end position="119"/>
    </location>
</feature>
<dbReference type="Gene3D" id="1.10.260.100">
    <property type="match status" value="2"/>
</dbReference>
<evidence type="ECO:0008006" key="4">
    <source>
        <dbReference type="Google" id="ProtNLM"/>
    </source>
</evidence>
<feature type="compositionally biased region" description="Polar residues" evidence="1">
    <location>
        <begin position="1"/>
        <end position="10"/>
    </location>
</feature>
<evidence type="ECO:0000256" key="1">
    <source>
        <dbReference type="SAM" id="MobiDB-lite"/>
    </source>
</evidence>
<sequence>MMGTSSSPHGTATATARTTNVRRDAQAVTSKANIYSANPARDLGGSDGEGDDIDGDLPPLEDMSHELRRLCEPLKARCAAAPTTTPAASKQRNVPISRDLTSLTDDMTPSNPFTISDRTAGTKPTARGRVPATGASKDGPPSTTKPTTTSAPSLGMKRGFLNAAPKKTGRPKPASGEVAARKPAPIPVLAPKPNAPRDDPFVFKEVQDVLNASQGLLDKKEWLTPDLLAGIEQDRTLASIFDDAEFGRFLTAMQRDPAATLNAYRTHPRAQQFMTAMQKVTGMMGTQLDQLANRTPATASAAAADLTEGLPEHERKLVDAVRKDPRLQDALRHPGVQQLMHDLRTRPGSVPRALQTQMSKDMLARVQLLVEAGVLQLQS</sequence>
<dbReference type="VEuPathDB" id="FungiDB:AMAG_03677"/>